<comment type="caution">
    <text evidence="1">The sequence shown here is derived from an EMBL/GenBank/DDBJ whole genome shotgun (WGS) entry which is preliminary data.</text>
</comment>
<gene>
    <name evidence="1" type="ORF">A2943_03180</name>
</gene>
<evidence type="ECO:0008006" key="3">
    <source>
        <dbReference type="Google" id="ProtNLM"/>
    </source>
</evidence>
<dbReference type="EMBL" id="MEWX01000015">
    <property type="protein sequence ID" value="OGC80632.1"/>
    <property type="molecule type" value="Genomic_DNA"/>
</dbReference>
<dbReference type="AlphaFoldDB" id="A0A1F4XG40"/>
<sequence length="166" mass="17262">MNNKTIGIAALAILAIGGLMWWGSTGSARAPDASPEVESPLTAEENVYDFGLISMKDGTVSRTFTVRNGGNVDVLVTDVFTSCMCTEAFLLSEGEARRGPFGMPGHGSSVPKANETIPAGTSLEIEVVYDPNAHGPAGVGAINRFIYLKDSGGGTLSLEIKANVTP</sequence>
<dbReference type="Proteomes" id="UP000176185">
    <property type="component" value="Unassembled WGS sequence"/>
</dbReference>
<dbReference type="Pfam" id="PF07610">
    <property type="entry name" value="DUF1573"/>
    <property type="match status" value="1"/>
</dbReference>
<reference evidence="1 2" key="1">
    <citation type="journal article" date="2016" name="Nat. Commun.">
        <title>Thousands of microbial genomes shed light on interconnected biogeochemical processes in an aquifer system.</title>
        <authorList>
            <person name="Anantharaman K."/>
            <person name="Brown C.T."/>
            <person name="Hug L.A."/>
            <person name="Sharon I."/>
            <person name="Castelle C.J."/>
            <person name="Probst A.J."/>
            <person name="Thomas B.C."/>
            <person name="Singh A."/>
            <person name="Wilkins M.J."/>
            <person name="Karaoz U."/>
            <person name="Brodie E.L."/>
            <person name="Williams K.H."/>
            <person name="Hubbard S.S."/>
            <person name="Banfield J.F."/>
        </authorList>
    </citation>
    <scope>NUCLEOTIDE SEQUENCE [LARGE SCALE GENOMIC DNA]</scope>
</reference>
<evidence type="ECO:0000313" key="2">
    <source>
        <dbReference type="Proteomes" id="UP000176185"/>
    </source>
</evidence>
<proteinExistence type="predicted"/>
<dbReference type="STRING" id="1797243.A2943_03180"/>
<dbReference type="InterPro" id="IPR013783">
    <property type="entry name" value="Ig-like_fold"/>
</dbReference>
<dbReference type="Gene3D" id="2.60.40.10">
    <property type="entry name" value="Immunoglobulins"/>
    <property type="match status" value="1"/>
</dbReference>
<protein>
    <recommendedName>
        <fullName evidence="3">DUF1573 domain-containing protein</fullName>
    </recommendedName>
</protein>
<name>A0A1F4XG40_9BACT</name>
<evidence type="ECO:0000313" key="1">
    <source>
        <dbReference type="EMBL" id="OGC80632.1"/>
    </source>
</evidence>
<organism evidence="1 2">
    <name type="scientific">Candidatus Adlerbacteria bacterium RIFCSPLOWO2_01_FULL_51_16</name>
    <dbReference type="NCBI Taxonomy" id="1797243"/>
    <lineage>
        <taxon>Bacteria</taxon>
        <taxon>Candidatus Adleribacteriota</taxon>
    </lineage>
</organism>
<accession>A0A1F4XG40</accession>
<dbReference type="InterPro" id="IPR011467">
    <property type="entry name" value="DUF1573"/>
</dbReference>